<evidence type="ECO:0000256" key="6">
    <source>
        <dbReference type="ARBA" id="ARBA00022884"/>
    </source>
</evidence>
<dbReference type="SUPFAM" id="SSF52540">
    <property type="entry name" value="P-loop containing nucleoside triphosphate hydrolases"/>
    <property type="match status" value="1"/>
</dbReference>
<evidence type="ECO:0000313" key="9">
    <source>
        <dbReference type="EMBL" id="HFI91997.1"/>
    </source>
</evidence>
<dbReference type="InterPro" id="IPR003714">
    <property type="entry name" value="PhoH"/>
</dbReference>
<dbReference type="InterPro" id="IPR004087">
    <property type="entry name" value="KH_dom"/>
</dbReference>
<evidence type="ECO:0000256" key="1">
    <source>
        <dbReference type="ARBA" id="ARBA00004496"/>
    </source>
</evidence>
<evidence type="ECO:0000256" key="3">
    <source>
        <dbReference type="ARBA" id="ARBA00022490"/>
    </source>
</evidence>
<evidence type="ECO:0000256" key="2">
    <source>
        <dbReference type="ARBA" id="ARBA00010393"/>
    </source>
</evidence>
<dbReference type="SMART" id="SM00322">
    <property type="entry name" value="KH"/>
    <property type="match status" value="1"/>
</dbReference>
<protein>
    <recommendedName>
        <fullName evidence="7">PhoH-like protein</fullName>
    </recommendedName>
</protein>
<sequence>MTVVEKKITLSNVDLASLLGVNDANLNLLEDRFNASITVRGDVVSIKGVLEEVESIEKILKEMIYVLNTSGKLNTNDVETILNLTVEGKEVVSENEFDSIILYTKNDVVKAKTPGQKKYIQIAQKNDICFAIGPAGTGKTYLAVALAVSALKKGLVKKIILARPAVEAGESLGFLPGDFQEKIDPYLRPLYDALDEMLPTEKLRTYIEKGIVEIVPLAYMRGRTLNNAYVILDEAQNATALQMKMFLTRLGANSKAIITGDITQIDLPSKTKSGLIQAKEILQGISGVGFVYFDKEDVVRHKLVKDIINAYEKYSNGNGD</sequence>
<dbReference type="PANTHER" id="PTHR30473">
    <property type="entry name" value="PROTEIN PHOH"/>
    <property type="match status" value="1"/>
</dbReference>
<evidence type="ECO:0000256" key="4">
    <source>
        <dbReference type="ARBA" id="ARBA00022741"/>
    </source>
</evidence>
<keyword evidence="5" id="KW-0067">ATP-binding</keyword>
<comment type="subcellular location">
    <subcellularLocation>
        <location evidence="1">Cytoplasm</location>
    </subcellularLocation>
</comment>
<reference evidence="9" key="1">
    <citation type="journal article" date="2020" name="mSystems">
        <title>Genome- and Community-Level Interaction Insights into Carbon Utilization and Element Cycling Functions of Hydrothermarchaeota in Hydrothermal Sediment.</title>
        <authorList>
            <person name="Zhou Z."/>
            <person name="Liu Y."/>
            <person name="Xu W."/>
            <person name="Pan J."/>
            <person name="Luo Z.H."/>
            <person name="Li M."/>
        </authorList>
    </citation>
    <scope>NUCLEOTIDE SEQUENCE [LARGE SCALE GENOMIC DNA]</scope>
    <source>
        <strain evidence="9">SpSt-479</strain>
    </source>
</reference>
<gene>
    <name evidence="9" type="ORF">ENS31_10805</name>
</gene>
<feature type="domain" description="K Homology" evidence="8">
    <location>
        <begin position="2"/>
        <end position="65"/>
    </location>
</feature>
<dbReference type="InterPro" id="IPR027417">
    <property type="entry name" value="P-loop_NTPase"/>
</dbReference>
<dbReference type="PANTHER" id="PTHR30473:SF1">
    <property type="entry name" value="PHOH-LIKE PROTEIN"/>
    <property type="match status" value="1"/>
</dbReference>
<dbReference type="AlphaFoldDB" id="A0A7V3E841"/>
<proteinExistence type="inferred from homology"/>
<dbReference type="InterPro" id="IPR051451">
    <property type="entry name" value="PhoH2-like"/>
</dbReference>
<dbReference type="Gene3D" id="3.40.50.300">
    <property type="entry name" value="P-loop containing nucleotide triphosphate hydrolases"/>
    <property type="match status" value="1"/>
</dbReference>
<evidence type="ECO:0000256" key="5">
    <source>
        <dbReference type="ARBA" id="ARBA00022840"/>
    </source>
</evidence>
<keyword evidence="6" id="KW-0694">RNA-binding</keyword>
<dbReference type="GO" id="GO:0003723">
    <property type="term" value="F:RNA binding"/>
    <property type="evidence" value="ECO:0007669"/>
    <property type="project" value="UniProtKB-KW"/>
</dbReference>
<accession>A0A7V3E841</accession>
<dbReference type="Pfam" id="PF02562">
    <property type="entry name" value="PhoH"/>
    <property type="match status" value="1"/>
</dbReference>
<dbReference type="EMBL" id="DSUJ01000008">
    <property type="protein sequence ID" value="HFI91997.1"/>
    <property type="molecule type" value="Genomic_DNA"/>
</dbReference>
<organism evidence="9">
    <name type="scientific">Ignavibacterium album</name>
    <dbReference type="NCBI Taxonomy" id="591197"/>
    <lineage>
        <taxon>Bacteria</taxon>
        <taxon>Pseudomonadati</taxon>
        <taxon>Ignavibacteriota</taxon>
        <taxon>Ignavibacteria</taxon>
        <taxon>Ignavibacteriales</taxon>
        <taxon>Ignavibacteriaceae</taxon>
        <taxon>Ignavibacterium</taxon>
    </lineage>
</organism>
<dbReference type="GO" id="GO:0005829">
    <property type="term" value="C:cytosol"/>
    <property type="evidence" value="ECO:0007669"/>
    <property type="project" value="TreeGrafter"/>
</dbReference>
<keyword evidence="4" id="KW-0547">Nucleotide-binding</keyword>
<comment type="similarity">
    <text evidence="2">Belongs to the PhoH family.</text>
</comment>
<evidence type="ECO:0000256" key="7">
    <source>
        <dbReference type="ARBA" id="ARBA00039970"/>
    </source>
</evidence>
<keyword evidence="3" id="KW-0963">Cytoplasm</keyword>
<name>A0A7V3E841_9BACT</name>
<evidence type="ECO:0000259" key="8">
    <source>
        <dbReference type="SMART" id="SM00322"/>
    </source>
</evidence>
<comment type="caution">
    <text evidence="9">The sequence shown here is derived from an EMBL/GenBank/DDBJ whole genome shotgun (WGS) entry which is preliminary data.</text>
</comment>
<dbReference type="FunFam" id="3.40.50.300:FF:000013">
    <property type="entry name" value="PhoH family ATPase"/>
    <property type="match status" value="1"/>
</dbReference>
<dbReference type="GO" id="GO:0005524">
    <property type="term" value="F:ATP binding"/>
    <property type="evidence" value="ECO:0007669"/>
    <property type="project" value="UniProtKB-KW"/>
</dbReference>